<reference evidence="2 3" key="1">
    <citation type="journal article" date="2019" name="Appl. Microbiol. Biotechnol.">
        <title>Uncovering carbohydrate metabolism through a genotype-phenotype association study of 56 lactic acid bacteria genomes.</title>
        <authorList>
            <person name="Buron-Moles G."/>
            <person name="Chailyan A."/>
            <person name="Dolejs I."/>
            <person name="Forster J."/>
            <person name="Miks M.H."/>
        </authorList>
    </citation>
    <scope>NUCLEOTIDE SEQUENCE [LARGE SCALE GENOMIC DNA]</scope>
    <source>
        <strain evidence="2 3">ATCC 700006</strain>
    </source>
</reference>
<dbReference type="InterPro" id="IPR052538">
    <property type="entry name" value="Flavonoid_dioxygenase-like"/>
</dbReference>
<proteinExistence type="predicted"/>
<organism evidence="2 3">
    <name type="scientific">Leuconostoc fallax</name>
    <dbReference type="NCBI Taxonomy" id="1251"/>
    <lineage>
        <taxon>Bacteria</taxon>
        <taxon>Bacillati</taxon>
        <taxon>Bacillota</taxon>
        <taxon>Bacilli</taxon>
        <taxon>Lactobacillales</taxon>
        <taxon>Lactobacillaceae</taxon>
        <taxon>Leuconostoc</taxon>
    </lineage>
</organism>
<dbReference type="AlphaFoldDB" id="A0A4R5NA58"/>
<evidence type="ECO:0000313" key="2">
    <source>
        <dbReference type="EMBL" id="TDG68483.1"/>
    </source>
</evidence>
<name>A0A4R5NA58_9LACO</name>
<dbReference type="PANTHER" id="PTHR43346">
    <property type="entry name" value="LIGAND BINDING DOMAIN PROTEIN, PUTATIVE (AFU_ORTHOLOGUE AFUA_6G14370)-RELATED"/>
    <property type="match status" value="1"/>
</dbReference>
<dbReference type="CDD" id="cd02223">
    <property type="entry name" value="cupin_Bh2720-like"/>
    <property type="match status" value="1"/>
</dbReference>
<sequence>MTHNDELELKDYGPLPFAENLHDAALANDNYRTTLWTGEHVQITLMAIPAGGGDIGMEKHHDNDQIIYMVSGVGRVKMGKDKNKLTVDKEVHAGDVVIIPDDTWHNVINAGDETMKVFSVYSPVKHAKGTNETTKADAIDKEGPLEGTQN</sequence>
<keyword evidence="3" id="KW-1185">Reference proteome</keyword>
<feature type="domain" description="Cupin type-2" evidence="1">
    <location>
        <begin position="45"/>
        <end position="121"/>
    </location>
</feature>
<gene>
    <name evidence="2" type="ORF">C5L23_000085</name>
</gene>
<accession>A0A4R5NA58</accession>
<dbReference type="EMBL" id="PUFI01000013">
    <property type="protein sequence ID" value="TDG68483.1"/>
    <property type="molecule type" value="Genomic_DNA"/>
</dbReference>
<dbReference type="Gene3D" id="2.60.120.10">
    <property type="entry name" value="Jelly Rolls"/>
    <property type="match status" value="1"/>
</dbReference>
<evidence type="ECO:0000313" key="3">
    <source>
        <dbReference type="Proteomes" id="UP000295681"/>
    </source>
</evidence>
<dbReference type="InterPro" id="IPR014710">
    <property type="entry name" value="RmlC-like_jellyroll"/>
</dbReference>
<dbReference type="STRING" id="907931.GCA_000165675_01761"/>
<dbReference type="Pfam" id="PF07883">
    <property type="entry name" value="Cupin_2"/>
    <property type="match status" value="1"/>
</dbReference>
<dbReference type="InterPro" id="IPR013096">
    <property type="entry name" value="Cupin_2"/>
</dbReference>
<dbReference type="Proteomes" id="UP000295681">
    <property type="component" value="Unassembled WGS sequence"/>
</dbReference>
<comment type="caution">
    <text evidence="2">The sequence shown here is derived from an EMBL/GenBank/DDBJ whole genome shotgun (WGS) entry which is preliminary data.</text>
</comment>
<dbReference type="PANTHER" id="PTHR43346:SF1">
    <property type="entry name" value="QUERCETIN 2,3-DIOXYGENASE-RELATED"/>
    <property type="match status" value="1"/>
</dbReference>
<evidence type="ECO:0000259" key="1">
    <source>
        <dbReference type="Pfam" id="PF07883"/>
    </source>
</evidence>
<dbReference type="SUPFAM" id="SSF51182">
    <property type="entry name" value="RmlC-like cupins"/>
    <property type="match status" value="1"/>
</dbReference>
<dbReference type="InterPro" id="IPR011051">
    <property type="entry name" value="RmlC_Cupin_sf"/>
</dbReference>
<dbReference type="RefSeq" id="WP_010006705.1">
    <property type="nucleotide sequence ID" value="NZ_JAGYGP010000007.1"/>
</dbReference>
<protein>
    <recommendedName>
        <fullName evidence="1">Cupin type-2 domain-containing protein</fullName>
    </recommendedName>
</protein>